<dbReference type="InterPro" id="IPR038071">
    <property type="entry name" value="UROD/MetE-like_sf"/>
</dbReference>
<organism evidence="2 3">
    <name type="scientific">Aeromicrobium halocynthiae</name>
    <dbReference type="NCBI Taxonomy" id="560557"/>
    <lineage>
        <taxon>Bacteria</taxon>
        <taxon>Bacillati</taxon>
        <taxon>Actinomycetota</taxon>
        <taxon>Actinomycetes</taxon>
        <taxon>Propionibacteriales</taxon>
        <taxon>Nocardioidaceae</taxon>
        <taxon>Aeromicrobium</taxon>
    </lineage>
</organism>
<comment type="caution">
    <text evidence="2">The sequence shown here is derived from an EMBL/GenBank/DDBJ whole genome shotgun (WGS) entry which is preliminary data.</text>
</comment>
<dbReference type="EMBL" id="BAAAPY010000014">
    <property type="protein sequence ID" value="GAA2084923.1"/>
    <property type="molecule type" value="Genomic_DNA"/>
</dbReference>
<dbReference type="Proteomes" id="UP001501480">
    <property type="component" value="Unassembled WGS sequence"/>
</dbReference>
<proteinExistence type="predicted"/>
<protein>
    <submittedName>
        <fullName evidence="2">Methionine synthase</fullName>
    </submittedName>
</protein>
<dbReference type="RefSeq" id="WP_344329964.1">
    <property type="nucleotide sequence ID" value="NZ_BAAAPY010000014.1"/>
</dbReference>
<dbReference type="InterPro" id="IPR002629">
    <property type="entry name" value="Met_Synth_C/arc"/>
</dbReference>
<keyword evidence="3" id="KW-1185">Reference proteome</keyword>
<dbReference type="Pfam" id="PF01717">
    <property type="entry name" value="Meth_synt_2"/>
    <property type="match status" value="1"/>
</dbReference>
<evidence type="ECO:0000313" key="3">
    <source>
        <dbReference type="Proteomes" id="UP001501480"/>
    </source>
</evidence>
<gene>
    <name evidence="2" type="ORF">GCM10009821_27960</name>
</gene>
<feature type="domain" description="Cobalamin-independent methionine synthase MetE C-terminal/archaeal" evidence="1">
    <location>
        <begin position="115"/>
        <end position="308"/>
    </location>
</feature>
<evidence type="ECO:0000313" key="2">
    <source>
        <dbReference type="EMBL" id="GAA2084923.1"/>
    </source>
</evidence>
<name>A0ABP5HVP6_9ACTN</name>
<dbReference type="Gene3D" id="3.20.20.210">
    <property type="match status" value="1"/>
</dbReference>
<sequence length="313" mass="33063">MPGTDLEASLGVVARELHDLRFVPELPARGVQAGMIGRSLTVLDGLSADLQPAAWRLTDAPGVDLRRARSLLAQDLDLVEEQWNDHRGLLKQQVAGPLTLAATVELPRGERVLSDHGARRDLAESLAIGIGEHVAGLRRRVPGAEIVVQVDEPMLPAVLSAQVPTASGFGKYRTVHPPEADALLRRVVDAIAGAGARPVVHCCAADVPVALLAGAGFAAIAFDVGVVSPGDPWAEAFEAGTDLWPGVLPTLEPTGEKAVRERLDAFMGRLGFDVQQHAERLVVTPTCGLAGSDDEWSRRGLALLARMAADLSA</sequence>
<accession>A0ABP5HVP6</accession>
<evidence type="ECO:0000259" key="1">
    <source>
        <dbReference type="Pfam" id="PF01717"/>
    </source>
</evidence>
<dbReference type="SUPFAM" id="SSF51726">
    <property type="entry name" value="UROD/MetE-like"/>
    <property type="match status" value="1"/>
</dbReference>
<reference evidence="3" key="1">
    <citation type="journal article" date="2019" name="Int. J. Syst. Evol. Microbiol.">
        <title>The Global Catalogue of Microorganisms (GCM) 10K type strain sequencing project: providing services to taxonomists for standard genome sequencing and annotation.</title>
        <authorList>
            <consortium name="The Broad Institute Genomics Platform"/>
            <consortium name="The Broad Institute Genome Sequencing Center for Infectious Disease"/>
            <person name="Wu L."/>
            <person name="Ma J."/>
        </authorList>
    </citation>
    <scope>NUCLEOTIDE SEQUENCE [LARGE SCALE GENOMIC DNA]</scope>
    <source>
        <strain evidence="3">JCM 15749</strain>
    </source>
</reference>